<sequence>MCRRDNRRAPRAVLGPIALALLALAASPGPAAAETCRAFFMAEYCFPVRSVMDLMPVDDLERRFAEETARLVERLDVREVALPPEADLALQERWLVAVGDAVDYAWKHTLRLTPQRIARERSALPSEGQGFMNMLARMVSAGALLRLEFDAAREGRYTLRRVRVHRGRLVAGIQAMSAGLPAEFAQAGQAAAMMLAMLPDDGGYIDAADLALHPMLAPLMPPGSGKAEEIGRILLGTLGIEATAVFFTAFDQRLLERNDRMSHRVVVYDPEGPDLPSPQVTFDGRLLLPRPYLDLFSDDELGLLLRHEAMHLAKPNVLLTLQIAYEMVRFRFPDLNPDMAATFASNLFGYDNAYHPRGSCPIKVPPDDEMLIDYAVLQQMKSDPAAMDRYQALLERLHREFNPGTNSEMDFRVRYARIIRDEIDAGDSRRFSLEQENADQSAAIQTYMMKAIQNYAANGTMPTMDALLDEVELYPSLRFDAMRMRLIIGYYRIYGGAKKAVRNVPGASRPAGTDDCEALGRMLRMEEP</sequence>
<feature type="signal peptide" evidence="1">
    <location>
        <begin position="1"/>
        <end position="33"/>
    </location>
</feature>
<feature type="chain" id="PRO_5009128879" description="Peptidase M48 domain-containing protein" evidence="1">
    <location>
        <begin position="34"/>
        <end position="528"/>
    </location>
</feature>
<accession>A0A1E3H395</accession>
<name>A0A1E3H395_9HYPH</name>
<organism evidence="2 3">
    <name type="scientific">Methylobrevis pamukkalensis</name>
    <dbReference type="NCBI Taxonomy" id="1439726"/>
    <lineage>
        <taxon>Bacteria</taxon>
        <taxon>Pseudomonadati</taxon>
        <taxon>Pseudomonadota</taxon>
        <taxon>Alphaproteobacteria</taxon>
        <taxon>Hyphomicrobiales</taxon>
        <taxon>Pleomorphomonadaceae</taxon>
        <taxon>Methylobrevis</taxon>
    </lineage>
</organism>
<protein>
    <recommendedName>
        <fullName evidence="4">Peptidase M48 domain-containing protein</fullName>
    </recommendedName>
</protein>
<comment type="caution">
    <text evidence="2">The sequence shown here is derived from an EMBL/GenBank/DDBJ whole genome shotgun (WGS) entry which is preliminary data.</text>
</comment>
<gene>
    <name evidence="2" type="ORF">A6302_01896</name>
</gene>
<dbReference type="AlphaFoldDB" id="A0A1E3H395"/>
<evidence type="ECO:0000313" key="3">
    <source>
        <dbReference type="Proteomes" id="UP000094622"/>
    </source>
</evidence>
<keyword evidence="3" id="KW-1185">Reference proteome</keyword>
<proteinExistence type="predicted"/>
<reference evidence="2 3" key="1">
    <citation type="submission" date="2016-07" db="EMBL/GenBank/DDBJ databases">
        <title>Draft Genome Sequence of Methylobrevis pamukkalensis PK2.</title>
        <authorList>
            <person name="Vasilenko O.V."/>
            <person name="Doronina N.V."/>
            <person name="Shmareva M.N."/>
            <person name="Tarlachkov S.V."/>
            <person name="Mustakhimov I."/>
            <person name="Trotsenko Y.A."/>
        </authorList>
    </citation>
    <scope>NUCLEOTIDE SEQUENCE [LARGE SCALE GENOMIC DNA]</scope>
    <source>
        <strain evidence="2 3">PK2</strain>
    </source>
</reference>
<evidence type="ECO:0000313" key="2">
    <source>
        <dbReference type="EMBL" id="ODN70792.1"/>
    </source>
</evidence>
<dbReference type="Proteomes" id="UP000094622">
    <property type="component" value="Unassembled WGS sequence"/>
</dbReference>
<evidence type="ECO:0008006" key="4">
    <source>
        <dbReference type="Google" id="ProtNLM"/>
    </source>
</evidence>
<dbReference type="EMBL" id="MCRJ01000039">
    <property type="protein sequence ID" value="ODN70792.1"/>
    <property type="molecule type" value="Genomic_DNA"/>
</dbReference>
<keyword evidence="1" id="KW-0732">Signal</keyword>
<evidence type="ECO:0000256" key="1">
    <source>
        <dbReference type="SAM" id="SignalP"/>
    </source>
</evidence>